<evidence type="ECO:0000259" key="1">
    <source>
        <dbReference type="PROSITE" id="PS50181"/>
    </source>
</evidence>
<keyword evidence="3" id="KW-1185">Reference proteome</keyword>
<protein>
    <recommendedName>
        <fullName evidence="1">F-box domain-containing protein</fullName>
    </recommendedName>
</protein>
<dbReference type="EMBL" id="JARJCW010000009">
    <property type="protein sequence ID" value="KAJ7220906.1"/>
    <property type="molecule type" value="Genomic_DNA"/>
</dbReference>
<feature type="domain" description="F-box" evidence="1">
    <location>
        <begin position="69"/>
        <end position="117"/>
    </location>
</feature>
<reference evidence="2" key="1">
    <citation type="submission" date="2023-03" db="EMBL/GenBank/DDBJ databases">
        <title>Massive genome expansion in bonnet fungi (Mycena s.s.) driven by repeated elements and novel gene families across ecological guilds.</title>
        <authorList>
            <consortium name="Lawrence Berkeley National Laboratory"/>
            <person name="Harder C.B."/>
            <person name="Miyauchi S."/>
            <person name="Viragh M."/>
            <person name="Kuo A."/>
            <person name="Thoen E."/>
            <person name="Andreopoulos B."/>
            <person name="Lu D."/>
            <person name="Skrede I."/>
            <person name="Drula E."/>
            <person name="Henrissat B."/>
            <person name="Morin E."/>
            <person name="Kohler A."/>
            <person name="Barry K."/>
            <person name="LaButti K."/>
            <person name="Morin E."/>
            <person name="Salamov A."/>
            <person name="Lipzen A."/>
            <person name="Mereny Z."/>
            <person name="Hegedus B."/>
            <person name="Baldrian P."/>
            <person name="Stursova M."/>
            <person name="Weitz H."/>
            <person name="Taylor A."/>
            <person name="Grigoriev I.V."/>
            <person name="Nagy L.G."/>
            <person name="Martin F."/>
            <person name="Kauserud H."/>
        </authorList>
    </citation>
    <scope>NUCLEOTIDE SEQUENCE</scope>
    <source>
        <strain evidence="2">9144</strain>
    </source>
</reference>
<dbReference type="Proteomes" id="UP001219525">
    <property type="component" value="Unassembled WGS sequence"/>
</dbReference>
<evidence type="ECO:0000313" key="3">
    <source>
        <dbReference type="Proteomes" id="UP001219525"/>
    </source>
</evidence>
<gene>
    <name evidence="2" type="ORF">GGX14DRAFT_559682</name>
</gene>
<dbReference type="PROSITE" id="PS50181">
    <property type="entry name" value="FBOX"/>
    <property type="match status" value="1"/>
</dbReference>
<organism evidence="2 3">
    <name type="scientific">Mycena pura</name>
    <dbReference type="NCBI Taxonomy" id="153505"/>
    <lineage>
        <taxon>Eukaryota</taxon>
        <taxon>Fungi</taxon>
        <taxon>Dikarya</taxon>
        <taxon>Basidiomycota</taxon>
        <taxon>Agaricomycotina</taxon>
        <taxon>Agaricomycetes</taxon>
        <taxon>Agaricomycetidae</taxon>
        <taxon>Agaricales</taxon>
        <taxon>Marasmiineae</taxon>
        <taxon>Mycenaceae</taxon>
        <taxon>Mycena</taxon>
    </lineage>
</organism>
<name>A0AAD6VX37_9AGAR</name>
<accession>A0AAD6VX37</accession>
<evidence type="ECO:0000313" key="2">
    <source>
        <dbReference type="EMBL" id="KAJ7220906.1"/>
    </source>
</evidence>
<proteinExistence type="predicted"/>
<dbReference type="AlphaFoldDB" id="A0AAD6VX37"/>
<dbReference type="InterPro" id="IPR036047">
    <property type="entry name" value="F-box-like_dom_sf"/>
</dbReference>
<comment type="caution">
    <text evidence="2">The sequence shown here is derived from an EMBL/GenBank/DDBJ whole genome shotgun (WGS) entry which is preliminary data.</text>
</comment>
<dbReference type="InterPro" id="IPR001810">
    <property type="entry name" value="F-box_dom"/>
</dbReference>
<dbReference type="SUPFAM" id="SSF81383">
    <property type="entry name" value="F-box domain"/>
    <property type="match status" value="1"/>
</dbReference>
<sequence length="381" mass="43479">MPIFSQMLTDETNLILTALEYDPSSDIIPTILRQCTSRKLFRIGLEDESIWPLIADHMKVISRKPPRIADNRARFPLELWYLTMEHLDLASLLKVALLGKWFNRLVYDELSRRWERSFSAIHLSWPSFRFMLVHSSAFFSGLGTRRLLFPSETCSANIEIFVSIANYSKVVTYLEFATHWVKTGLDLHPTVFLQKSIRFKHATSSVQIIVHVCLDDNPRTTIFRQPLSAQFVYFDGRSLVVPYAQLTFANKCIANCSYLPQLEPVEVKELKRLGKNAKKHGYEICRFHDPNALPLCYYTSLRSTLDADCQTFLLRDRVWGAADGAKQPKEAVVWCIGAPAGLSTSASVGSFIRTVPVYDPAIESDTSWAIRFDTNLDVELD</sequence>